<dbReference type="GO" id="GO:0071555">
    <property type="term" value="P:cell wall organization"/>
    <property type="evidence" value="ECO:0007669"/>
    <property type="project" value="UniProtKB-KW"/>
</dbReference>
<evidence type="ECO:0000256" key="2">
    <source>
        <dbReference type="ARBA" id="ARBA00001947"/>
    </source>
</evidence>
<evidence type="ECO:0000313" key="15">
    <source>
        <dbReference type="Proteomes" id="UP000317839"/>
    </source>
</evidence>
<dbReference type="InterPro" id="IPR002502">
    <property type="entry name" value="Amidase_domain"/>
</dbReference>
<dbReference type="InterPro" id="IPR036505">
    <property type="entry name" value="Amidase/PGRP_sf"/>
</dbReference>
<comment type="catalytic activity">
    <reaction evidence="1">
        <text>Hydrolyzes the link between N-acetylmuramoyl residues and L-amino acid residues in certain cell-wall glycopeptides.</text>
        <dbReference type="EC" id="3.5.1.28"/>
    </reaction>
</comment>
<protein>
    <recommendedName>
        <fullName evidence="11">1,6-anhydro-N-acetylmuramyl-L-alanine amidase AmpD</fullName>
        <ecNumber evidence="5">3.5.1.28</ecNumber>
    </recommendedName>
    <alternativeName>
        <fullName evidence="12">N-acetylmuramoyl-L-alanine amidase</fullName>
    </alternativeName>
</protein>
<feature type="domain" description="N-acetylmuramoyl-L-alanine amidase" evidence="13">
    <location>
        <begin position="15"/>
        <end position="166"/>
    </location>
</feature>
<proteinExistence type="inferred from homology"/>
<dbReference type="AlphaFoldDB" id="A0A545T2E4"/>
<keyword evidence="7" id="KW-0479">Metal-binding</keyword>
<dbReference type="PANTHER" id="PTHR30417">
    <property type="entry name" value="N-ACETYLMURAMOYL-L-ALANINE AMIDASE AMID"/>
    <property type="match status" value="1"/>
</dbReference>
<keyword evidence="15" id="KW-1185">Reference proteome</keyword>
<keyword evidence="8 14" id="KW-0378">Hydrolase</keyword>
<evidence type="ECO:0000313" key="14">
    <source>
        <dbReference type="EMBL" id="TQV71386.1"/>
    </source>
</evidence>
<dbReference type="GO" id="GO:0005737">
    <property type="term" value="C:cytoplasm"/>
    <property type="evidence" value="ECO:0007669"/>
    <property type="project" value="UniProtKB-SubCell"/>
</dbReference>
<evidence type="ECO:0000256" key="6">
    <source>
        <dbReference type="ARBA" id="ARBA00022490"/>
    </source>
</evidence>
<evidence type="ECO:0000259" key="13">
    <source>
        <dbReference type="SMART" id="SM00644"/>
    </source>
</evidence>
<sequence>MIKDGWITSAKKQLSQHFNERPANKAVSLLVIHNISLPPGEFGNQYVEDFFCDKLDCDLHPYFESIKELRVSSHLFIKRDGQLIQFVDLNKRAWHAGESSFNGQINCNDFSVGIELEGTDDLAYTDAQYEALTQVTKELMDYFPYLTLDNIVGHCHIAPERKSDPGESFDWQRFRDDLLNLS</sequence>
<evidence type="ECO:0000256" key="7">
    <source>
        <dbReference type="ARBA" id="ARBA00022723"/>
    </source>
</evidence>
<evidence type="ECO:0000256" key="9">
    <source>
        <dbReference type="ARBA" id="ARBA00022833"/>
    </source>
</evidence>
<reference evidence="14 15" key="1">
    <citation type="submission" date="2019-06" db="EMBL/GenBank/DDBJ databases">
        <title>Draft genome of Aliikangiella marina GYP-15.</title>
        <authorList>
            <person name="Wang G."/>
        </authorList>
    </citation>
    <scope>NUCLEOTIDE SEQUENCE [LARGE SCALE GENOMIC DNA]</scope>
    <source>
        <strain evidence="14 15">GYP-15</strain>
    </source>
</reference>
<dbReference type="EC" id="3.5.1.28" evidence="5"/>
<dbReference type="GO" id="GO:0008745">
    <property type="term" value="F:N-acetylmuramoyl-L-alanine amidase activity"/>
    <property type="evidence" value="ECO:0007669"/>
    <property type="project" value="UniProtKB-EC"/>
</dbReference>
<dbReference type="CDD" id="cd06583">
    <property type="entry name" value="PGRP"/>
    <property type="match status" value="1"/>
</dbReference>
<evidence type="ECO:0000256" key="3">
    <source>
        <dbReference type="ARBA" id="ARBA00004496"/>
    </source>
</evidence>
<evidence type="ECO:0000256" key="8">
    <source>
        <dbReference type="ARBA" id="ARBA00022801"/>
    </source>
</evidence>
<comment type="subcellular location">
    <subcellularLocation>
        <location evidence="3">Cytoplasm</location>
    </subcellularLocation>
</comment>
<comment type="caution">
    <text evidence="14">The sequence shown here is derived from an EMBL/GenBank/DDBJ whole genome shotgun (WGS) entry which is preliminary data.</text>
</comment>
<gene>
    <name evidence="14" type="primary">ampD</name>
    <name evidence="14" type="ORF">FLL45_19720</name>
</gene>
<comment type="similarity">
    <text evidence="4">Belongs to the N-acetylmuramoyl-L-alanine amidase 2 family.</text>
</comment>
<dbReference type="Gene3D" id="3.40.80.10">
    <property type="entry name" value="Peptidoglycan recognition protein-like"/>
    <property type="match status" value="1"/>
</dbReference>
<keyword evidence="6" id="KW-0963">Cytoplasm</keyword>
<evidence type="ECO:0000256" key="5">
    <source>
        <dbReference type="ARBA" id="ARBA00011901"/>
    </source>
</evidence>
<dbReference type="OrthoDB" id="9794842at2"/>
<evidence type="ECO:0000256" key="1">
    <source>
        <dbReference type="ARBA" id="ARBA00001561"/>
    </source>
</evidence>
<comment type="cofactor">
    <cofactor evidence="2">
        <name>Zn(2+)</name>
        <dbReference type="ChEBI" id="CHEBI:29105"/>
    </cofactor>
</comment>
<dbReference type="InterPro" id="IPR051206">
    <property type="entry name" value="NAMLAA_amidase_2"/>
</dbReference>
<dbReference type="GO" id="GO:0046872">
    <property type="term" value="F:metal ion binding"/>
    <property type="evidence" value="ECO:0007669"/>
    <property type="project" value="UniProtKB-KW"/>
</dbReference>
<evidence type="ECO:0000256" key="4">
    <source>
        <dbReference type="ARBA" id="ARBA00007553"/>
    </source>
</evidence>
<dbReference type="PANTHER" id="PTHR30417:SF4">
    <property type="entry name" value="1,6-ANHYDRO-N-ACETYLMURAMYL-L-ALANINE AMIDASE AMPD"/>
    <property type="match status" value="1"/>
</dbReference>
<evidence type="ECO:0000256" key="11">
    <source>
        <dbReference type="ARBA" id="ARBA00039257"/>
    </source>
</evidence>
<accession>A0A545T2E4</accession>
<dbReference type="SMART" id="SM00644">
    <property type="entry name" value="Ami_2"/>
    <property type="match status" value="1"/>
</dbReference>
<dbReference type="Proteomes" id="UP000317839">
    <property type="component" value="Unassembled WGS sequence"/>
</dbReference>
<dbReference type="GO" id="GO:0009253">
    <property type="term" value="P:peptidoglycan catabolic process"/>
    <property type="evidence" value="ECO:0007669"/>
    <property type="project" value="InterPro"/>
</dbReference>
<dbReference type="SUPFAM" id="SSF55846">
    <property type="entry name" value="N-acetylmuramoyl-L-alanine amidase-like"/>
    <property type="match status" value="1"/>
</dbReference>
<dbReference type="GO" id="GO:0009254">
    <property type="term" value="P:peptidoglycan turnover"/>
    <property type="evidence" value="ECO:0007669"/>
    <property type="project" value="TreeGrafter"/>
</dbReference>
<evidence type="ECO:0000256" key="12">
    <source>
        <dbReference type="ARBA" id="ARBA00042615"/>
    </source>
</evidence>
<dbReference type="NCBIfam" id="NF008758">
    <property type="entry name" value="PRK11789.1"/>
    <property type="match status" value="1"/>
</dbReference>
<evidence type="ECO:0000256" key="10">
    <source>
        <dbReference type="ARBA" id="ARBA00023316"/>
    </source>
</evidence>
<dbReference type="Pfam" id="PF01510">
    <property type="entry name" value="Amidase_2"/>
    <property type="match status" value="1"/>
</dbReference>
<keyword evidence="9" id="KW-0862">Zinc</keyword>
<dbReference type="EMBL" id="VIKR01000006">
    <property type="protein sequence ID" value="TQV71386.1"/>
    <property type="molecule type" value="Genomic_DNA"/>
</dbReference>
<keyword evidence="10" id="KW-0961">Cell wall biogenesis/degradation</keyword>
<name>A0A545T2E4_9GAMM</name>
<organism evidence="14 15">
    <name type="scientific">Aliikangiella marina</name>
    <dbReference type="NCBI Taxonomy" id="1712262"/>
    <lineage>
        <taxon>Bacteria</taxon>
        <taxon>Pseudomonadati</taxon>
        <taxon>Pseudomonadota</taxon>
        <taxon>Gammaproteobacteria</taxon>
        <taxon>Oceanospirillales</taxon>
        <taxon>Pleioneaceae</taxon>
        <taxon>Aliikangiella</taxon>
    </lineage>
</organism>
<dbReference type="RefSeq" id="WP_142943784.1">
    <property type="nucleotide sequence ID" value="NZ_VIKR01000006.1"/>
</dbReference>